<dbReference type="InterPro" id="IPR029062">
    <property type="entry name" value="Class_I_gatase-like"/>
</dbReference>
<dbReference type="EMBL" id="FWFD01000009">
    <property type="protein sequence ID" value="SLM85927.1"/>
    <property type="molecule type" value="Genomic_DNA"/>
</dbReference>
<evidence type="ECO:0000313" key="2">
    <source>
        <dbReference type="Proteomes" id="UP000195918"/>
    </source>
</evidence>
<proteinExistence type="predicted"/>
<dbReference type="EC" id="2.6.1.85" evidence="1"/>
<keyword evidence="2" id="KW-1185">Reference proteome</keyword>
<dbReference type="GO" id="GO:0005829">
    <property type="term" value="C:cytosol"/>
    <property type="evidence" value="ECO:0007669"/>
    <property type="project" value="TreeGrafter"/>
</dbReference>
<dbReference type="PROSITE" id="PS51273">
    <property type="entry name" value="GATASE_TYPE_1"/>
    <property type="match status" value="1"/>
</dbReference>
<dbReference type="SUPFAM" id="SSF52317">
    <property type="entry name" value="Class I glutamine amidotransferase-like"/>
    <property type="match status" value="1"/>
</dbReference>
<dbReference type="InterPro" id="IPR011697">
    <property type="entry name" value="Peptidase_C26"/>
</dbReference>
<dbReference type="Gene3D" id="3.40.50.880">
    <property type="match status" value="1"/>
</dbReference>
<accession>A0A1X6WNT3</accession>
<gene>
    <name evidence="1" type="ORF">FM121_07480</name>
</gene>
<dbReference type="PANTHER" id="PTHR43235">
    <property type="entry name" value="GLUTAMINE AMIDOTRANSFERASE PB2B2.05-RELATED"/>
    <property type="match status" value="1"/>
</dbReference>
<dbReference type="GO" id="GO:0033969">
    <property type="term" value="F:gamma-glutamyl-gamma-aminobutyrate hydrolase activity"/>
    <property type="evidence" value="ECO:0007669"/>
    <property type="project" value="TreeGrafter"/>
</dbReference>
<evidence type="ECO:0000313" key="1">
    <source>
        <dbReference type="EMBL" id="SLM85927.1"/>
    </source>
</evidence>
<dbReference type="GO" id="GO:0046820">
    <property type="term" value="F:4-amino-4-deoxychorismate synthase activity"/>
    <property type="evidence" value="ECO:0007669"/>
    <property type="project" value="UniProtKB-EC"/>
</dbReference>
<dbReference type="GO" id="GO:0006598">
    <property type="term" value="P:polyamine catabolic process"/>
    <property type="evidence" value="ECO:0007669"/>
    <property type="project" value="TreeGrafter"/>
</dbReference>
<dbReference type="FunFam" id="3.40.50.880:FF:000030">
    <property type="entry name" value="Gamma-glutamyl-gamma-aminobutyrate hydrolase PuuD"/>
    <property type="match status" value="1"/>
</dbReference>
<protein>
    <submittedName>
        <fullName evidence="1">Para-aminobenzoate synthase, amidotransferase component</fullName>
        <ecNumber evidence="1">2.6.1.85</ecNumber>
    </submittedName>
</protein>
<sequence length="259" mass="29616">MLLHLFLNKNKFEKRGKRMTKKPIVGISANDIEDSGNKLHNLPISYIPSGYVKGVQLAGGLPVLLPLGTKQDATMYVTQIDKLILTGGQNVDPKFYNETPKFDHSLMMTKRDEFEMALIEEAMKQKKPIFGVCRGLQLLNVTLGGSLHQDISVRENQKIQHMQDPVPRQTPTHKIQTEKDSILRNIYGKTTFVNSFHFQSINQLASSLKLTAMSEDQIIEGVESISKEQRLLGVQWHPDFSYEELEQERRMFQYVVNEL</sequence>
<keyword evidence="1" id="KW-0808">Transferase</keyword>
<dbReference type="Pfam" id="PF07722">
    <property type="entry name" value="Peptidase_C26"/>
    <property type="match status" value="1"/>
</dbReference>
<dbReference type="Proteomes" id="UP000195918">
    <property type="component" value="Unassembled WGS sequence"/>
</dbReference>
<dbReference type="AlphaFoldDB" id="A0A1X6WNT3"/>
<keyword evidence="1" id="KW-0032">Aminotransferase</keyword>
<name>A0A1X6WNT3_9ENTE</name>
<dbReference type="CDD" id="cd01745">
    <property type="entry name" value="GATase1_2"/>
    <property type="match status" value="1"/>
</dbReference>
<reference evidence="2" key="1">
    <citation type="submission" date="2017-02" db="EMBL/GenBank/DDBJ databases">
        <authorList>
            <person name="Dridi B."/>
        </authorList>
    </citation>
    <scope>NUCLEOTIDE SEQUENCE [LARGE SCALE GENOMIC DNA]</scope>
    <source>
        <strain evidence="2">bH819</strain>
    </source>
</reference>
<dbReference type="PANTHER" id="PTHR43235:SF1">
    <property type="entry name" value="GLUTAMINE AMIDOTRANSFERASE PB2B2.05-RELATED"/>
    <property type="match status" value="1"/>
</dbReference>
<organism evidence="1 2">
    <name type="scientific">Vagococcus fluvialis bH819</name>
    <dbReference type="NCBI Taxonomy" id="1255619"/>
    <lineage>
        <taxon>Bacteria</taxon>
        <taxon>Bacillati</taxon>
        <taxon>Bacillota</taxon>
        <taxon>Bacilli</taxon>
        <taxon>Lactobacillales</taxon>
        <taxon>Enterococcaceae</taxon>
        <taxon>Vagococcus</taxon>
    </lineage>
</organism>
<dbReference type="InterPro" id="IPR044668">
    <property type="entry name" value="PuuD-like"/>
</dbReference>